<dbReference type="NCBIfam" id="TIGR03016">
    <property type="entry name" value="pepcterm_hypo_1"/>
    <property type="match status" value="1"/>
</dbReference>
<comment type="caution">
    <text evidence="1">The sequence shown here is derived from an EMBL/GenBank/DDBJ whole genome shotgun (WGS) entry which is preliminary data.</text>
</comment>
<sequence>MSAQDEESARGRNGIVVQPRIGLTETLTDNVSQSSTSKDAALVTQVSPGIHIESRAGRVRGTFDYALNGVLYTGSPTANQTQHTLAAKGAVELIENSVYVDAQASINQQTISAFGQQSSSNVLSNANRTEVASVNVSPYWRGRLGDVASFELRAFGTATNQKESISGDSHTEGASLRLNGLNSGQIQWWASLSSQDSHFRAGSGSSSQSTIANLGLNYRPDVDLSLTISGGPERNDYGGGEMRNSSNYGASATWTPSPRTQLTGEWQHHDYGNAHTLSFEHRRARSVWRYSDVKSVTLGTPNGTTAGTTLYNLFYQQCVATQTDPASCPTVVTAYLLALGLDPNMILSSGFVASAPTSQRLQDLSFSLQGMRTTLMFSLTQSTSSLLSGAAATGDLAQSSFVRQRGFALSLSHGLTPISSVQATFSMSRNSGDIASLSNTLRSLAANWSSSFGRRLSVSLGARHSDFSGASGYTENALIANLVQQF</sequence>
<accession>A0ABU5DLP4</accession>
<dbReference type="EMBL" id="JAXCLA010000007">
    <property type="protein sequence ID" value="MDY0747232.1"/>
    <property type="molecule type" value="Genomic_DNA"/>
</dbReference>
<gene>
    <name evidence="1" type="ORF">SNE35_22190</name>
</gene>
<evidence type="ECO:0000313" key="1">
    <source>
        <dbReference type="EMBL" id="MDY0747232.1"/>
    </source>
</evidence>
<proteinExistence type="predicted"/>
<evidence type="ECO:0000313" key="2">
    <source>
        <dbReference type="Proteomes" id="UP001285263"/>
    </source>
</evidence>
<organism evidence="1 2">
    <name type="scientific">Roseateles agri</name>
    <dbReference type="NCBI Taxonomy" id="3098619"/>
    <lineage>
        <taxon>Bacteria</taxon>
        <taxon>Pseudomonadati</taxon>
        <taxon>Pseudomonadota</taxon>
        <taxon>Betaproteobacteria</taxon>
        <taxon>Burkholderiales</taxon>
        <taxon>Sphaerotilaceae</taxon>
        <taxon>Roseateles</taxon>
    </lineage>
</organism>
<dbReference type="Proteomes" id="UP001285263">
    <property type="component" value="Unassembled WGS sequence"/>
</dbReference>
<protein>
    <submittedName>
        <fullName evidence="1">TIGR03016 family PEP-CTERM system-associated outer membrane protein</fullName>
    </submittedName>
</protein>
<dbReference type="RefSeq" id="WP_320425189.1">
    <property type="nucleotide sequence ID" value="NZ_JAXCLA010000007.1"/>
</dbReference>
<keyword evidence="2" id="KW-1185">Reference proteome</keyword>
<reference evidence="1 2" key="1">
    <citation type="submission" date="2023-11" db="EMBL/GenBank/DDBJ databases">
        <title>Paucibacter sp. nov., isolated from fresh soil in Korea.</title>
        <authorList>
            <person name="Le N.T.T."/>
        </authorList>
    </citation>
    <scope>NUCLEOTIDE SEQUENCE [LARGE SCALE GENOMIC DNA]</scope>
    <source>
        <strain evidence="1 2">R3-3</strain>
    </source>
</reference>
<dbReference type="InterPro" id="IPR017467">
    <property type="entry name" value="CHP03016_PEP-CTERM"/>
</dbReference>
<name>A0ABU5DLP4_9BURK</name>